<comment type="caution">
    <text evidence="1">The sequence shown here is derived from an EMBL/GenBank/DDBJ whole genome shotgun (WGS) entry which is preliminary data.</text>
</comment>
<keyword evidence="2" id="KW-1185">Reference proteome</keyword>
<evidence type="ECO:0000313" key="1">
    <source>
        <dbReference type="EMBL" id="TWT62635.1"/>
    </source>
</evidence>
<name>A0A5C5XKH2_9PLAN</name>
<accession>A0A5C5XKH2</accession>
<protein>
    <recommendedName>
        <fullName evidence="3">DUF2262 domain-containing protein</fullName>
    </recommendedName>
</protein>
<proteinExistence type="predicted"/>
<dbReference type="AlphaFoldDB" id="A0A5C5XKH2"/>
<sequence>MNNPTVNKIYLNTPDTLSSHAFGVLTRKLSELEFSDYQLYSLSYNADVSNSSGEKTCISLVWETEHANTRFKASTLDGVLNTAERVYQNIQEFETIDFLERYFVDVEELAARNGFDSEECDEEEIYQGWVLNRAIFFEKFFRLCYFGNHLFSYDLILEIDYSWNLTGIQFDG</sequence>
<dbReference type="RefSeq" id="WP_146504467.1">
    <property type="nucleotide sequence ID" value="NZ_SJPG01000001.1"/>
</dbReference>
<organism evidence="1 2">
    <name type="scientific">Rubinisphaera italica</name>
    <dbReference type="NCBI Taxonomy" id="2527969"/>
    <lineage>
        <taxon>Bacteria</taxon>
        <taxon>Pseudomonadati</taxon>
        <taxon>Planctomycetota</taxon>
        <taxon>Planctomycetia</taxon>
        <taxon>Planctomycetales</taxon>
        <taxon>Planctomycetaceae</taxon>
        <taxon>Rubinisphaera</taxon>
    </lineage>
</organism>
<evidence type="ECO:0000313" key="2">
    <source>
        <dbReference type="Proteomes" id="UP000316095"/>
    </source>
</evidence>
<gene>
    <name evidence="1" type="ORF">Pan54_33790</name>
</gene>
<evidence type="ECO:0008006" key="3">
    <source>
        <dbReference type="Google" id="ProtNLM"/>
    </source>
</evidence>
<dbReference type="EMBL" id="SJPG01000001">
    <property type="protein sequence ID" value="TWT62635.1"/>
    <property type="molecule type" value="Genomic_DNA"/>
</dbReference>
<reference evidence="1 2" key="1">
    <citation type="submission" date="2019-02" db="EMBL/GenBank/DDBJ databases">
        <title>Deep-cultivation of Planctomycetes and their phenomic and genomic characterization uncovers novel biology.</title>
        <authorList>
            <person name="Wiegand S."/>
            <person name="Jogler M."/>
            <person name="Boedeker C."/>
            <person name="Pinto D."/>
            <person name="Vollmers J."/>
            <person name="Rivas-Marin E."/>
            <person name="Kohn T."/>
            <person name="Peeters S.H."/>
            <person name="Heuer A."/>
            <person name="Rast P."/>
            <person name="Oberbeckmann S."/>
            <person name="Bunk B."/>
            <person name="Jeske O."/>
            <person name="Meyerdierks A."/>
            <person name="Storesund J.E."/>
            <person name="Kallscheuer N."/>
            <person name="Luecker S."/>
            <person name="Lage O.M."/>
            <person name="Pohl T."/>
            <person name="Merkel B.J."/>
            <person name="Hornburger P."/>
            <person name="Mueller R.-W."/>
            <person name="Bruemmer F."/>
            <person name="Labrenz M."/>
            <person name="Spormann A.M."/>
            <person name="Op Den Camp H."/>
            <person name="Overmann J."/>
            <person name="Amann R."/>
            <person name="Jetten M.S.M."/>
            <person name="Mascher T."/>
            <person name="Medema M.H."/>
            <person name="Devos D.P."/>
            <person name="Kaster A.-K."/>
            <person name="Ovreas L."/>
            <person name="Rohde M."/>
            <person name="Galperin M.Y."/>
            <person name="Jogler C."/>
        </authorList>
    </citation>
    <scope>NUCLEOTIDE SEQUENCE [LARGE SCALE GENOMIC DNA]</scope>
    <source>
        <strain evidence="1 2">Pan54</strain>
    </source>
</reference>
<dbReference type="Proteomes" id="UP000316095">
    <property type="component" value="Unassembled WGS sequence"/>
</dbReference>